<keyword evidence="1" id="KW-0812">Transmembrane</keyword>
<protein>
    <recommendedName>
        <fullName evidence="4">Glycosyltransferase RgtA/B/C/D-like domain-containing protein</fullName>
    </recommendedName>
</protein>
<feature type="transmembrane region" description="Helical" evidence="1">
    <location>
        <begin position="196"/>
        <end position="229"/>
    </location>
</feature>
<feature type="transmembrane region" description="Helical" evidence="1">
    <location>
        <begin position="161"/>
        <end position="184"/>
    </location>
</feature>
<name>A0A833H338_9LEPT</name>
<keyword evidence="1" id="KW-0472">Membrane</keyword>
<sequence length="533" mass="59121">MIAALLLFTLALLALPLSEPHLFPHLVGFESLLIAAGLYALVDRRIPFSVPDIKAPKRTSALLIVAGMLLLFLLPMRRIVAPPEGAGDSLWLVELLPLSAELTGYWSSFDEILEPLMRSLSYRLISYLSGPDFSGFILFGADISDSHVAGSLLLAGDFERIFLSLGLYSYVCGLIQLMAIVFFLRNRPLRSQIRGFLLLFCVPATQLFAGYIEHYAFSSMSITIILLLVRSDLDSASSVKLGAPRQAGLTGRFAPPIIAALAALAVLHHLIAGFLLPGLIYYLWLRNGGNVRTFVKEASLSLLIALIALSAGWYLYFEVLQLTIAGSHLMHPPLLSLHKIVSSMNLVKILFVLLLCAPATFAFPSLLFRRSADAAEKVVAVIAFTYGLQLTIWNPVIGLPADWDLLSVVAFPLHVLLFMRSEKTPDHIRLGSLAAVTLLPALLWFQYNHRDDNEQARRALQTAQAVLIELKDDSHWTSLRSERKRELMLLHLFVEKSNGDRSKARSLLKRARQAEDDRSYNDALTELRSTLVP</sequence>
<keyword evidence="1" id="KW-1133">Transmembrane helix</keyword>
<feature type="transmembrane region" description="Helical" evidence="1">
    <location>
        <begin position="378"/>
        <end position="397"/>
    </location>
</feature>
<feature type="transmembrane region" description="Helical" evidence="1">
    <location>
        <begin position="26"/>
        <end position="42"/>
    </location>
</feature>
<reference evidence="2 3" key="1">
    <citation type="submission" date="2019-10" db="EMBL/GenBank/DDBJ databases">
        <title>Extracellular Electron Transfer in a Candidatus Methanoperedens spp. Enrichment Culture.</title>
        <authorList>
            <person name="Berger S."/>
            <person name="Rangel Shaw D."/>
            <person name="Berben T."/>
            <person name="In 'T Zandt M."/>
            <person name="Frank J."/>
            <person name="Reimann J."/>
            <person name="Jetten M.S.M."/>
            <person name="Welte C.U."/>
        </authorList>
    </citation>
    <scope>NUCLEOTIDE SEQUENCE [LARGE SCALE GENOMIC DNA]</scope>
    <source>
        <strain evidence="2">SB12</strain>
    </source>
</reference>
<feature type="transmembrane region" description="Helical" evidence="1">
    <location>
        <begin position="346"/>
        <end position="366"/>
    </location>
</feature>
<proteinExistence type="predicted"/>
<gene>
    <name evidence="2" type="ORF">F9K24_05505</name>
</gene>
<comment type="caution">
    <text evidence="2">The sequence shown here is derived from an EMBL/GenBank/DDBJ whole genome shotgun (WGS) entry which is preliminary data.</text>
</comment>
<evidence type="ECO:0000256" key="1">
    <source>
        <dbReference type="SAM" id="Phobius"/>
    </source>
</evidence>
<dbReference type="Proteomes" id="UP000460298">
    <property type="component" value="Unassembled WGS sequence"/>
</dbReference>
<feature type="transmembrane region" description="Helical" evidence="1">
    <location>
        <begin position="257"/>
        <end position="285"/>
    </location>
</feature>
<feature type="transmembrane region" description="Helical" evidence="1">
    <location>
        <begin position="62"/>
        <end position="79"/>
    </location>
</feature>
<evidence type="ECO:0000313" key="3">
    <source>
        <dbReference type="Proteomes" id="UP000460298"/>
    </source>
</evidence>
<accession>A0A833H338</accession>
<evidence type="ECO:0008006" key="4">
    <source>
        <dbReference type="Google" id="ProtNLM"/>
    </source>
</evidence>
<dbReference type="EMBL" id="WBUI01000004">
    <property type="protein sequence ID" value="KAB2933923.1"/>
    <property type="molecule type" value="Genomic_DNA"/>
</dbReference>
<feature type="transmembrane region" description="Helical" evidence="1">
    <location>
        <begin position="297"/>
        <end position="316"/>
    </location>
</feature>
<feature type="transmembrane region" description="Helical" evidence="1">
    <location>
        <begin position="428"/>
        <end position="447"/>
    </location>
</feature>
<dbReference type="AlphaFoldDB" id="A0A833H338"/>
<organism evidence="2 3">
    <name type="scientific">Leptonema illini</name>
    <dbReference type="NCBI Taxonomy" id="183"/>
    <lineage>
        <taxon>Bacteria</taxon>
        <taxon>Pseudomonadati</taxon>
        <taxon>Spirochaetota</taxon>
        <taxon>Spirochaetia</taxon>
        <taxon>Leptospirales</taxon>
        <taxon>Leptospiraceae</taxon>
        <taxon>Leptonema</taxon>
    </lineage>
</organism>
<evidence type="ECO:0000313" key="2">
    <source>
        <dbReference type="EMBL" id="KAB2933923.1"/>
    </source>
</evidence>